<keyword evidence="1 5" id="KW-0808">Transferase</keyword>
<dbReference type="GeneID" id="77172620"/>
<dbReference type="InterPro" id="IPR001763">
    <property type="entry name" value="Rhodanese-like_dom"/>
</dbReference>
<name>A0AAE4R7H8_9ACTN</name>
<dbReference type="EC" id="2.8.1.-" evidence="5"/>
<reference evidence="5 6" key="1">
    <citation type="submission" date="2023-10" db="EMBL/GenBank/DDBJ databases">
        <title>Development of a sustainable strategy for remediation of hydrocarbon-contaminated territories based on the waste exchange concept.</title>
        <authorList>
            <person name="Krivoruchko A."/>
        </authorList>
    </citation>
    <scope>NUCLEOTIDE SEQUENCE</scope>
    <source>
        <strain evidence="4 6">IEGM 1266</strain>
        <strain evidence="5">IEGM 1279</strain>
    </source>
</reference>
<dbReference type="EMBL" id="JAWLKI010000013">
    <property type="protein sequence ID" value="MDV6308225.1"/>
    <property type="molecule type" value="Genomic_DNA"/>
</dbReference>
<dbReference type="InterPro" id="IPR045078">
    <property type="entry name" value="TST/MPST-like"/>
</dbReference>
<dbReference type="CDD" id="cd01449">
    <property type="entry name" value="TST_Repeat_2"/>
    <property type="match status" value="1"/>
</dbReference>
<evidence type="ECO:0000313" key="7">
    <source>
        <dbReference type="Proteomes" id="UP001185922"/>
    </source>
</evidence>
<evidence type="ECO:0000313" key="6">
    <source>
        <dbReference type="Proteomes" id="UP001185779"/>
    </source>
</evidence>
<dbReference type="PANTHER" id="PTHR11364:SF27">
    <property type="entry name" value="SULFURTRANSFERASE"/>
    <property type="match status" value="1"/>
</dbReference>
<keyword evidence="6" id="KW-1185">Reference proteome</keyword>
<keyword evidence="2" id="KW-0677">Repeat</keyword>
<sequence>MTTHPLLVDAAWLTEHLNDENVRVLDATAERGHPDGSGRPVPSLGPALYARAHIPGAVHADLDRDLADPDAAVPFMALDSETFAERLGALGVGPDSHVVIYDQGGNIWSSRLWWNLHLEGFDSVSILDGGLPAWQLAGQPTRPGVESYPVATFKASRRHELYADKETVLRAIDDDGVLLVNSLDPATFRGETDTYGRPGRIPGSVNLPYPDLIDATGLLRPLDEVRADYEKIGALDSGKKVITYCGGGLAASLLAFELAILGRDDVAVYDASMYEWGADESLPLEVD</sequence>
<evidence type="ECO:0000313" key="5">
    <source>
        <dbReference type="EMBL" id="MDV6313123.1"/>
    </source>
</evidence>
<dbReference type="Pfam" id="PF00581">
    <property type="entry name" value="Rhodanese"/>
    <property type="match status" value="2"/>
</dbReference>
<comment type="caution">
    <text evidence="5">The sequence shown here is derived from an EMBL/GenBank/DDBJ whole genome shotgun (WGS) entry which is preliminary data.</text>
</comment>
<dbReference type="RefSeq" id="WP_024497534.1">
    <property type="nucleotide sequence ID" value="NZ_CP091855.1"/>
</dbReference>
<dbReference type="PROSITE" id="PS50206">
    <property type="entry name" value="RHODANESE_3"/>
    <property type="match status" value="2"/>
</dbReference>
<accession>A0AAE4R7H8</accession>
<evidence type="ECO:0000256" key="1">
    <source>
        <dbReference type="ARBA" id="ARBA00022679"/>
    </source>
</evidence>
<dbReference type="GO" id="GO:0004792">
    <property type="term" value="F:thiosulfate-cyanide sulfurtransferase activity"/>
    <property type="evidence" value="ECO:0007669"/>
    <property type="project" value="TreeGrafter"/>
</dbReference>
<gene>
    <name evidence="4" type="ORF">R3P94_13010</name>
    <name evidence="5" type="ORF">R3Q15_14685</name>
</gene>
<dbReference type="CDD" id="cd01448">
    <property type="entry name" value="TST_Repeat_1"/>
    <property type="match status" value="1"/>
</dbReference>
<dbReference type="SUPFAM" id="SSF52821">
    <property type="entry name" value="Rhodanese/Cell cycle control phosphatase"/>
    <property type="match status" value="2"/>
</dbReference>
<dbReference type="Proteomes" id="UP001185922">
    <property type="component" value="Unassembled WGS sequence"/>
</dbReference>
<dbReference type="Proteomes" id="UP001185779">
    <property type="component" value="Unassembled WGS sequence"/>
</dbReference>
<evidence type="ECO:0000259" key="3">
    <source>
        <dbReference type="PROSITE" id="PS50206"/>
    </source>
</evidence>
<evidence type="ECO:0000256" key="2">
    <source>
        <dbReference type="ARBA" id="ARBA00022737"/>
    </source>
</evidence>
<feature type="domain" description="Rhodanese" evidence="3">
    <location>
        <begin position="199"/>
        <end position="285"/>
    </location>
</feature>
<feature type="domain" description="Rhodanese" evidence="3">
    <location>
        <begin position="46"/>
        <end position="143"/>
    </location>
</feature>
<dbReference type="PANTHER" id="PTHR11364">
    <property type="entry name" value="THIOSULFATE SULFERTANSFERASE"/>
    <property type="match status" value="1"/>
</dbReference>
<organism evidence="5 7">
    <name type="scientific">Gordonia amicalis</name>
    <dbReference type="NCBI Taxonomy" id="89053"/>
    <lineage>
        <taxon>Bacteria</taxon>
        <taxon>Bacillati</taxon>
        <taxon>Actinomycetota</taxon>
        <taxon>Actinomycetes</taxon>
        <taxon>Mycobacteriales</taxon>
        <taxon>Gordoniaceae</taxon>
        <taxon>Gordonia</taxon>
    </lineage>
</organism>
<evidence type="ECO:0000313" key="4">
    <source>
        <dbReference type="EMBL" id="MDV6308225.1"/>
    </source>
</evidence>
<proteinExistence type="predicted"/>
<protein>
    <submittedName>
        <fullName evidence="5">Sulfurtransferase</fullName>
        <ecNumber evidence="5">2.8.1.-</ecNumber>
    </submittedName>
</protein>
<dbReference type="EMBL" id="JAWLKH010000015">
    <property type="protein sequence ID" value="MDV6313123.1"/>
    <property type="molecule type" value="Genomic_DNA"/>
</dbReference>
<dbReference type="SMART" id="SM00450">
    <property type="entry name" value="RHOD"/>
    <property type="match status" value="2"/>
</dbReference>
<dbReference type="AlphaFoldDB" id="A0AAE4R7H8"/>
<dbReference type="Gene3D" id="3.40.250.10">
    <property type="entry name" value="Rhodanese-like domain"/>
    <property type="match status" value="2"/>
</dbReference>
<dbReference type="InterPro" id="IPR036873">
    <property type="entry name" value="Rhodanese-like_dom_sf"/>
</dbReference>